<feature type="transmembrane region" description="Helical" evidence="8">
    <location>
        <begin position="268"/>
        <end position="288"/>
    </location>
</feature>
<keyword evidence="6 8" id="KW-1133">Transmembrane helix</keyword>
<evidence type="ECO:0000256" key="4">
    <source>
        <dbReference type="ARBA" id="ARBA00022475"/>
    </source>
</evidence>
<dbReference type="InterPro" id="IPR004706">
    <property type="entry name" value="Arsenical-R_Acr3"/>
</dbReference>
<evidence type="ECO:0000256" key="1">
    <source>
        <dbReference type="ARBA" id="ARBA00004651"/>
    </source>
</evidence>
<proteinExistence type="inferred from homology"/>
<dbReference type="GO" id="GO:0005886">
    <property type="term" value="C:plasma membrane"/>
    <property type="evidence" value="ECO:0007669"/>
    <property type="project" value="UniProtKB-SubCell"/>
</dbReference>
<evidence type="ECO:0000313" key="9">
    <source>
        <dbReference type="EMBL" id="ADM96271.1"/>
    </source>
</evidence>
<feature type="transmembrane region" description="Helical" evidence="8">
    <location>
        <begin position="164"/>
        <end position="184"/>
    </location>
</feature>
<dbReference type="AlphaFoldDB" id="E0SEL8"/>
<dbReference type="HOGENOM" id="CLU_022869_1_1_6"/>
<dbReference type="Proteomes" id="UP000006859">
    <property type="component" value="Chromosome"/>
</dbReference>
<dbReference type="STRING" id="198628.Dda3937_01143"/>
<evidence type="ECO:0000256" key="2">
    <source>
        <dbReference type="ARBA" id="ARBA00010110"/>
    </source>
</evidence>
<dbReference type="GO" id="GO:0015105">
    <property type="term" value="F:arsenite transmembrane transporter activity"/>
    <property type="evidence" value="ECO:0007669"/>
    <property type="project" value="TreeGrafter"/>
</dbReference>
<keyword evidence="5 8" id="KW-0812">Transmembrane</keyword>
<protein>
    <submittedName>
        <fullName evidence="9">Arsenical-resistance protein ACR3</fullName>
    </submittedName>
</protein>
<evidence type="ECO:0000256" key="3">
    <source>
        <dbReference type="ARBA" id="ARBA00022448"/>
    </source>
</evidence>
<evidence type="ECO:0000256" key="6">
    <source>
        <dbReference type="ARBA" id="ARBA00022989"/>
    </source>
</evidence>
<feature type="transmembrane region" description="Helical" evidence="8">
    <location>
        <begin position="50"/>
        <end position="67"/>
    </location>
</feature>
<keyword evidence="10" id="KW-1185">Reference proteome</keyword>
<keyword evidence="7 8" id="KW-0472">Membrane</keyword>
<dbReference type="GO" id="GO:0015297">
    <property type="term" value="F:antiporter activity"/>
    <property type="evidence" value="ECO:0007669"/>
    <property type="project" value="InterPro"/>
</dbReference>
<dbReference type="Pfam" id="PF01758">
    <property type="entry name" value="SBF"/>
    <property type="match status" value="1"/>
</dbReference>
<feature type="transmembrane region" description="Helical" evidence="8">
    <location>
        <begin position="73"/>
        <end position="94"/>
    </location>
</feature>
<dbReference type="Gene3D" id="1.20.1530.20">
    <property type="match status" value="1"/>
</dbReference>
<feature type="transmembrane region" description="Helical" evidence="8">
    <location>
        <begin position="231"/>
        <end position="256"/>
    </location>
</feature>
<sequence length="367" mass="39308">MEQATVGSGWCLAVINGIVSATCRTKDINDALMPTSLLSRWSGWLERRQTVIYLLTLLVAAVLAWRWTPPDALASAINPALALMLFVTFLQLPLSRLLAALTHLRFMLALVATNFVAIPLLVAVLLRLWPLEPLVAVGVAIILLCPCVDYVVTFSHQGGADSRLLLAATPVLLVLQMLLLPLWLPLLLPQTTAVDIGMAPFLHAFIVLMALPLLLAAVVQRWAARYAAGAAVTNWLGLLPVPATALVLALIIAFVVPRLGLATGAVRQALPVYLLFAVLAPALSWLMARLWSLPAPSGRALVFSGATRNALVILPLALAIPDALPVIPAVVVTQTLVELLAELVYIRWVPRLRFAGGQPHSSAPSGK</sequence>
<evidence type="ECO:0000256" key="5">
    <source>
        <dbReference type="ARBA" id="ARBA00022692"/>
    </source>
</evidence>
<accession>E0SEL8</accession>
<dbReference type="KEGG" id="ddd:Dda3937_01143"/>
<dbReference type="GO" id="GO:0015104">
    <property type="term" value="F:antimonite transmembrane transporter activity"/>
    <property type="evidence" value="ECO:0007669"/>
    <property type="project" value="TreeGrafter"/>
</dbReference>
<gene>
    <name evidence="9" type="ordered locus">Dda3937_01143</name>
</gene>
<dbReference type="PANTHER" id="PTHR43057">
    <property type="entry name" value="ARSENITE EFFLUX TRANSPORTER"/>
    <property type="match status" value="1"/>
</dbReference>
<keyword evidence="4" id="KW-1003">Cell membrane</keyword>
<name>E0SEL8_DICD3</name>
<comment type="subcellular location">
    <subcellularLocation>
        <location evidence="1">Cell membrane</location>
        <topology evidence="1">Multi-pass membrane protein</topology>
    </subcellularLocation>
</comment>
<feature type="transmembrane region" description="Helical" evidence="8">
    <location>
        <begin position="134"/>
        <end position="152"/>
    </location>
</feature>
<dbReference type="PANTHER" id="PTHR43057:SF1">
    <property type="entry name" value="ARSENICAL-RESISTANCE PROTEIN 3"/>
    <property type="match status" value="1"/>
</dbReference>
<evidence type="ECO:0000256" key="7">
    <source>
        <dbReference type="ARBA" id="ARBA00023136"/>
    </source>
</evidence>
<evidence type="ECO:0000256" key="8">
    <source>
        <dbReference type="SAM" id="Phobius"/>
    </source>
</evidence>
<dbReference type="InterPro" id="IPR002657">
    <property type="entry name" value="BilAc:Na_symport/Acr3"/>
</dbReference>
<dbReference type="InterPro" id="IPR038770">
    <property type="entry name" value="Na+/solute_symporter_sf"/>
</dbReference>
<organism evidence="9 10">
    <name type="scientific">Dickeya dadantii (strain 3937)</name>
    <name type="common">Erwinia chrysanthemi (strain 3937)</name>
    <dbReference type="NCBI Taxonomy" id="198628"/>
    <lineage>
        <taxon>Bacteria</taxon>
        <taxon>Pseudomonadati</taxon>
        <taxon>Pseudomonadota</taxon>
        <taxon>Gammaproteobacteria</taxon>
        <taxon>Enterobacterales</taxon>
        <taxon>Pectobacteriaceae</taxon>
        <taxon>Dickeya</taxon>
    </lineage>
</organism>
<comment type="similarity">
    <text evidence="2">Belongs to the arsenical resistance-3 (ACR3) (TC 2.A.59) family.</text>
</comment>
<dbReference type="eggNOG" id="COG0385">
    <property type="taxonomic scope" value="Bacteria"/>
</dbReference>
<dbReference type="EMBL" id="CP002038">
    <property type="protein sequence ID" value="ADM96271.1"/>
    <property type="molecule type" value="Genomic_DNA"/>
</dbReference>
<evidence type="ECO:0000313" key="10">
    <source>
        <dbReference type="Proteomes" id="UP000006859"/>
    </source>
</evidence>
<reference evidence="9 10" key="1">
    <citation type="journal article" date="2011" name="J. Bacteriol.">
        <title>Genome sequence of the plant-pathogenic bacterium Dickeya dadantii 3937.</title>
        <authorList>
            <person name="Glasner J.D."/>
            <person name="Yang C.H."/>
            <person name="Reverchon S."/>
            <person name="Hugouvieux-Cotte-Pattat N."/>
            <person name="Condemine G."/>
            <person name="Bohin J.P."/>
            <person name="Van Gijsegem F."/>
            <person name="Yang S."/>
            <person name="Franza T."/>
            <person name="Expert D."/>
            <person name="Plunkett G. III"/>
            <person name="San Francisco M.J."/>
            <person name="Charkowski A.O."/>
            <person name="Py B."/>
            <person name="Bell K."/>
            <person name="Rauscher L."/>
            <person name="Rodriguez-Palenzuela P."/>
            <person name="Toussaint A."/>
            <person name="Holeva M.C."/>
            <person name="He S.Y."/>
            <person name="Douet V."/>
            <person name="Boccara M."/>
            <person name="Blanco C."/>
            <person name="Toth I."/>
            <person name="Anderson B.D."/>
            <person name="Biehl B.S."/>
            <person name="Mau B."/>
            <person name="Flynn S.M."/>
            <person name="Barras F."/>
            <person name="Lindeberg M."/>
            <person name="Birch P.R."/>
            <person name="Tsuyumu S."/>
            <person name="Shi X."/>
            <person name="Hibbing M."/>
            <person name="Yap M.N."/>
            <person name="Carpentier M."/>
            <person name="Dassa E."/>
            <person name="Umehara M."/>
            <person name="Kim J.F."/>
            <person name="Rusch M."/>
            <person name="Soni P."/>
            <person name="Mayhew G.F."/>
            <person name="Fouts D.E."/>
            <person name="Gill S.R."/>
            <person name="Blattner F.R."/>
            <person name="Keen N.T."/>
            <person name="Perna N.T."/>
        </authorList>
    </citation>
    <scope>NUCLEOTIDE SEQUENCE [LARGE SCALE GENOMIC DNA]</scope>
    <source>
        <strain evidence="9 10">3937</strain>
    </source>
</reference>
<feature type="transmembrane region" description="Helical" evidence="8">
    <location>
        <begin position="196"/>
        <end position="219"/>
    </location>
</feature>
<feature type="transmembrane region" description="Helical" evidence="8">
    <location>
        <begin position="106"/>
        <end position="128"/>
    </location>
</feature>
<keyword evidence="3" id="KW-0813">Transport</keyword>